<sequence length="124" mass="14182">MDTHDKIPPAYSYSPQPVPEAWKMRFSANSAWFFTDDFSVVNAWLKAHSDGVEVVPLFCGSDSDGKRDTAFEEVCAALARMLHMHRLLLEKTRYQEHVTDPECLRELHEAPIQALNILVKHKLS</sequence>
<reference evidence="1 3" key="1">
    <citation type="submission" date="2020-02" db="EMBL/GenBank/DDBJ databases">
        <authorList>
            <consortium name="PulseNet: The National Subtyping Network for Foodborne Disease Surveillance"/>
            <person name="Tarr C.L."/>
            <person name="Trees E."/>
            <person name="Katz L.S."/>
            <person name="Carleton-Romer H.A."/>
            <person name="Stroika S."/>
            <person name="Kucerova Z."/>
            <person name="Roache K.F."/>
            <person name="Sabol A.L."/>
            <person name="Besser J."/>
            <person name="Gerner-Smidt P."/>
        </authorList>
    </citation>
    <scope>NUCLEOTIDE SEQUENCE [LARGE SCALE GENOMIC DNA]</scope>
    <source>
        <strain evidence="1 3">PNUSAE004166</strain>
    </source>
</reference>
<name>A0A153HTR4_ECOLX</name>
<dbReference type="AlphaFoldDB" id="A0A153HTR4"/>
<dbReference type="EMBL" id="JAWPMK010000001">
    <property type="protein sequence ID" value="MDW9349856.1"/>
    <property type="molecule type" value="Genomic_DNA"/>
</dbReference>
<dbReference type="RefSeq" id="WP_062859353.1">
    <property type="nucleotide sequence ID" value="NZ_BDLJ01000018.1"/>
</dbReference>
<protein>
    <submittedName>
        <fullName evidence="1">Uncharacterized protein</fullName>
    </submittedName>
</protein>
<proteinExistence type="predicted"/>
<gene>
    <name evidence="1" type="ORF">BGM66_000003</name>
    <name evidence="2" type="ORF">R8G00_09510</name>
</gene>
<reference evidence="2" key="2">
    <citation type="submission" date="2023-10" db="EMBL/GenBank/DDBJ databases">
        <title>Draft Genome Sequence of a Shiga toxin-producing Escherichia coli strain from deer meat showing an IS-element integration in the B-subunit of the Shiga toxin Stx2b gene.</title>
        <authorList>
            <person name="Projahn M."/>
            <person name="Borowiak M."/>
        </authorList>
    </citation>
    <scope>NUCLEOTIDE SEQUENCE</scope>
    <source>
        <strain evidence="2">BfR-EC-18960</strain>
    </source>
</reference>
<evidence type="ECO:0000313" key="2">
    <source>
        <dbReference type="EMBL" id="MDW9349856.1"/>
    </source>
</evidence>
<comment type="caution">
    <text evidence="1">The sequence shown here is derived from an EMBL/GenBank/DDBJ whole genome shotgun (WGS) entry which is preliminary data.</text>
</comment>
<dbReference type="Proteomes" id="UP000521991">
    <property type="component" value="Unassembled WGS sequence"/>
</dbReference>
<dbReference type="Proteomes" id="UP001271591">
    <property type="component" value="Unassembled WGS sequence"/>
</dbReference>
<dbReference type="EMBL" id="AASURL010000001">
    <property type="protein sequence ID" value="EFH0363650.1"/>
    <property type="molecule type" value="Genomic_DNA"/>
</dbReference>
<accession>A0A153HTR4</accession>
<evidence type="ECO:0000313" key="1">
    <source>
        <dbReference type="EMBL" id="EFH0363650.1"/>
    </source>
</evidence>
<evidence type="ECO:0000313" key="3">
    <source>
        <dbReference type="Proteomes" id="UP000521991"/>
    </source>
</evidence>
<organism evidence="1 3">
    <name type="scientific">Escherichia coli</name>
    <dbReference type="NCBI Taxonomy" id="562"/>
    <lineage>
        <taxon>Bacteria</taxon>
        <taxon>Pseudomonadati</taxon>
        <taxon>Pseudomonadota</taxon>
        <taxon>Gammaproteobacteria</taxon>
        <taxon>Enterobacterales</taxon>
        <taxon>Enterobacteriaceae</taxon>
        <taxon>Escherichia</taxon>
    </lineage>
</organism>